<comment type="subcellular location">
    <subcellularLocation>
        <location evidence="2">Cell inner membrane</location>
        <topology evidence="2">Multi-pass membrane protein</topology>
    </subcellularLocation>
</comment>
<dbReference type="SUPFAM" id="SSF52467">
    <property type="entry name" value="DHS-like NAD/FAD-binding domain"/>
    <property type="match status" value="1"/>
</dbReference>
<comment type="catalytic activity">
    <reaction evidence="14 16">
        <text>NAD(+) + NADPH + H(+)(in) = NADH + NADP(+) + H(+)(out)</text>
        <dbReference type="Rhea" id="RHEA:47992"/>
        <dbReference type="ChEBI" id="CHEBI:15378"/>
        <dbReference type="ChEBI" id="CHEBI:57540"/>
        <dbReference type="ChEBI" id="CHEBI:57783"/>
        <dbReference type="ChEBI" id="CHEBI:57945"/>
        <dbReference type="ChEBI" id="CHEBI:58349"/>
        <dbReference type="EC" id="7.1.1.1"/>
    </reaction>
</comment>
<keyword evidence="8 17" id="KW-0812">Transmembrane</keyword>
<name>A0A1G6ZWZ6_9PROT</name>
<feature type="transmembrane region" description="Helical" evidence="17">
    <location>
        <begin position="169"/>
        <end position="187"/>
    </location>
</feature>
<dbReference type="EC" id="7.1.1.1" evidence="4 16"/>
<keyword evidence="9 16" id="KW-0521">NADP</keyword>
<evidence type="ECO:0000256" key="6">
    <source>
        <dbReference type="ARBA" id="ARBA00022475"/>
    </source>
</evidence>
<feature type="transmembrane region" description="Helical" evidence="17">
    <location>
        <begin position="193"/>
        <end position="215"/>
    </location>
</feature>
<dbReference type="GO" id="GO:0050661">
    <property type="term" value="F:NADP binding"/>
    <property type="evidence" value="ECO:0007669"/>
    <property type="project" value="InterPro"/>
</dbReference>
<feature type="transmembrane region" description="Helical" evidence="17">
    <location>
        <begin position="222"/>
        <end position="242"/>
    </location>
</feature>
<evidence type="ECO:0000313" key="20">
    <source>
        <dbReference type="Proteomes" id="UP000183685"/>
    </source>
</evidence>
<keyword evidence="13 16" id="KW-0472">Membrane</keyword>
<dbReference type="GO" id="GO:0008750">
    <property type="term" value="F:proton-translocating NAD(P)+ transhydrogenase activity"/>
    <property type="evidence" value="ECO:0007669"/>
    <property type="project" value="UniProtKB-EC"/>
</dbReference>
<dbReference type="InterPro" id="IPR012136">
    <property type="entry name" value="NADH_DH_b"/>
</dbReference>
<keyword evidence="6 16" id="KW-1003">Cell membrane</keyword>
<keyword evidence="12 16" id="KW-0520">NAD</keyword>
<organism evidence="19 20">
    <name type="scientific">Kordiimonas lacus</name>
    <dbReference type="NCBI Taxonomy" id="637679"/>
    <lineage>
        <taxon>Bacteria</taxon>
        <taxon>Pseudomonadati</taxon>
        <taxon>Pseudomonadota</taxon>
        <taxon>Alphaproteobacteria</taxon>
        <taxon>Kordiimonadales</taxon>
        <taxon>Kordiimonadaceae</taxon>
        <taxon>Kordiimonas</taxon>
    </lineage>
</organism>
<comment type="similarity">
    <text evidence="3 16">Belongs to the PNT beta subunit family.</text>
</comment>
<feature type="transmembrane region" description="Helical" evidence="17">
    <location>
        <begin position="36"/>
        <end position="53"/>
    </location>
</feature>
<proteinExistence type="inferred from homology"/>
<evidence type="ECO:0000256" key="10">
    <source>
        <dbReference type="ARBA" id="ARBA00022967"/>
    </source>
</evidence>
<evidence type="ECO:0000256" key="11">
    <source>
        <dbReference type="ARBA" id="ARBA00022989"/>
    </source>
</evidence>
<evidence type="ECO:0000256" key="17">
    <source>
        <dbReference type="SAM" id="Phobius"/>
    </source>
</evidence>
<dbReference type="Pfam" id="PF02233">
    <property type="entry name" value="PNTB"/>
    <property type="match status" value="1"/>
</dbReference>
<feature type="transmembrane region" description="Helical" evidence="17">
    <location>
        <begin position="59"/>
        <end position="77"/>
    </location>
</feature>
<evidence type="ECO:0000256" key="7">
    <source>
        <dbReference type="ARBA" id="ARBA00022519"/>
    </source>
</evidence>
<reference evidence="19 20" key="1">
    <citation type="submission" date="2016-10" db="EMBL/GenBank/DDBJ databases">
        <authorList>
            <person name="de Groot N.N."/>
        </authorList>
    </citation>
    <scope>NUCLEOTIDE SEQUENCE [LARGE SCALE GENOMIC DNA]</scope>
    <source>
        <strain evidence="19 20">CGMCC 1.9109</strain>
    </source>
</reference>
<keyword evidence="7 16" id="KW-0997">Cell inner membrane</keyword>
<dbReference type="AlphaFoldDB" id="A0A1G6ZWZ6"/>
<dbReference type="InterPro" id="IPR034300">
    <property type="entry name" value="PNTB-like"/>
</dbReference>
<keyword evidence="20" id="KW-1185">Reference proteome</keyword>
<feature type="transmembrane region" description="Helical" evidence="17">
    <location>
        <begin position="6"/>
        <end position="24"/>
    </location>
</feature>
<evidence type="ECO:0000256" key="5">
    <source>
        <dbReference type="ARBA" id="ARBA00014581"/>
    </source>
</evidence>
<accession>A0A1G6ZWZ6</accession>
<evidence type="ECO:0000256" key="16">
    <source>
        <dbReference type="PIRNR" id="PIRNR000204"/>
    </source>
</evidence>
<evidence type="ECO:0000256" key="14">
    <source>
        <dbReference type="ARBA" id="ARBA00048202"/>
    </source>
</evidence>
<dbReference type="PIRSF" id="PIRSF000204">
    <property type="entry name" value="PNTB"/>
    <property type="match status" value="1"/>
</dbReference>
<sequence>MTQMHADLTAVAYLVAAVLFILSLRGLSSPETSRKGNIFGIIGMIIAVVTTVMNPEIVSYDWIIGAIVVGGAIGFVIARKIAMTQMPQLVAAFHSLVGLAAVLVAASAFLHPTSFGIADAMGHIHTASKIEMSLGIAIGAITFSGSVIAFAKLNGNMSGAPIMLPARHVINILLGVGIVGGIAMFVVDQDFEIAGVHIFWILTALSFIIGFLLIIPIGGADMPVVVSMLNSYSGWAAAGIGFTLANTALIVTGALVGSSGAILSYIMCKGMNRSFISVILGGFGGDGGPAAVGAAETRPVKQGSADDAAFIMKNASKVIIVPGYGMAVAQAQHALKEMGDMLKKEGVEVKYAIHPVAGRMPGHMNVLLAEANVPYDEVFELEDINSEFSQADVAFVIGANDVTNPAAKTDPQSPIFGMPILDVEKAGTVLFIKRSMGSGYAGVENELFFRDNTMMLFSDAKKMVEEIVKGFH</sequence>
<evidence type="ECO:0000256" key="9">
    <source>
        <dbReference type="ARBA" id="ARBA00022857"/>
    </source>
</evidence>
<comment type="function">
    <text evidence="1 16">The transhydrogenation between NADH and NADP is coupled to respiration and ATP hydrolysis and functions as a proton pump across the membrane.</text>
</comment>
<dbReference type="InterPro" id="IPR029035">
    <property type="entry name" value="DHS-like_NAD/FAD-binding_dom"/>
</dbReference>
<evidence type="ECO:0000256" key="1">
    <source>
        <dbReference type="ARBA" id="ARBA00003943"/>
    </source>
</evidence>
<evidence type="ECO:0000256" key="12">
    <source>
        <dbReference type="ARBA" id="ARBA00023027"/>
    </source>
</evidence>
<feature type="transmembrane region" description="Helical" evidence="17">
    <location>
        <begin position="89"/>
        <end position="110"/>
    </location>
</feature>
<dbReference type="Proteomes" id="UP000183685">
    <property type="component" value="Unassembled WGS sequence"/>
</dbReference>
<dbReference type="PANTHER" id="PTHR44758">
    <property type="entry name" value="NAD(P) TRANSHYDROGENASE SUBUNIT BETA"/>
    <property type="match status" value="1"/>
</dbReference>
<evidence type="ECO:0000259" key="18">
    <source>
        <dbReference type="Pfam" id="PF02233"/>
    </source>
</evidence>
<evidence type="ECO:0000256" key="3">
    <source>
        <dbReference type="ARBA" id="ARBA00007919"/>
    </source>
</evidence>
<dbReference type="FunFam" id="3.40.50.1220:FF:000002">
    <property type="entry name" value="NAD(P) transhydrogenase subunit beta"/>
    <property type="match status" value="1"/>
</dbReference>
<dbReference type="Gene3D" id="3.40.50.1220">
    <property type="entry name" value="TPP-binding domain"/>
    <property type="match status" value="1"/>
</dbReference>
<protein>
    <recommendedName>
        <fullName evidence="5 16">NAD(P) transhydrogenase subunit beta</fullName>
        <ecNumber evidence="4 16">7.1.1.1</ecNumber>
    </recommendedName>
    <alternativeName>
        <fullName evidence="16">Nicotinamide nucleotide transhydrogenase subunit beta</fullName>
    </alternativeName>
</protein>
<evidence type="ECO:0000256" key="2">
    <source>
        <dbReference type="ARBA" id="ARBA00004429"/>
    </source>
</evidence>
<evidence type="ECO:0000256" key="8">
    <source>
        <dbReference type="ARBA" id="ARBA00022692"/>
    </source>
</evidence>
<dbReference type="PANTHER" id="PTHR44758:SF1">
    <property type="entry name" value="NAD(P) TRANSHYDROGENASE SUBUNIT BETA"/>
    <property type="match status" value="1"/>
</dbReference>
<dbReference type="STRING" id="637679.GCA_001550055_01864"/>
<dbReference type="GO" id="GO:0005886">
    <property type="term" value="C:plasma membrane"/>
    <property type="evidence" value="ECO:0007669"/>
    <property type="project" value="UniProtKB-SubCell"/>
</dbReference>
<evidence type="ECO:0000256" key="15">
    <source>
        <dbReference type="ARBA" id="ARBA00066047"/>
    </source>
</evidence>
<comment type="subunit">
    <text evidence="15">Complex of an alpha and a beta chain; in Rhodospirillum, the alpha chain seems to be made of two subunits.</text>
</comment>
<evidence type="ECO:0000256" key="4">
    <source>
        <dbReference type="ARBA" id="ARBA00012943"/>
    </source>
</evidence>
<dbReference type="EMBL" id="FNAK01000004">
    <property type="protein sequence ID" value="SDE07089.1"/>
    <property type="molecule type" value="Genomic_DNA"/>
</dbReference>
<evidence type="ECO:0000256" key="13">
    <source>
        <dbReference type="ARBA" id="ARBA00023136"/>
    </source>
</evidence>
<evidence type="ECO:0000313" key="19">
    <source>
        <dbReference type="EMBL" id="SDE07089.1"/>
    </source>
</evidence>
<keyword evidence="11 17" id="KW-1133">Transmembrane helix</keyword>
<keyword evidence="10 16" id="KW-1278">Translocase</keyword>
<feature type="domain" description="NADP transhydrogenase beta-like" evidence="18">
    <location>
        <begin position="10"/>
        <end position="469"/>
    </location>
</feature>
<feature type="transmembrane region" description="Helical" evidence="17">
    <location>
        <begin position="130"/>
        <end position="149"/>
    </location>
</feature>
<gene>
    <name evidence="19" type="ORF">SAMN04488071_1992</name>
</gene>